<dbReference type="EMBL" id="EU016601">
    <property type="protein sequence ID" value="ABZ07488.1"/>
    <property type="molecule type" value="Genomic_DNA"/>
</dbReference>
<sequence length="236" mass="26150">MTVAEWVRVEPGRAELGSQNRSILFGGIGPRHMVEIGYGFEISRNPVEAGRAAELLEEDGCELASESEWQLALDRGAIAGSDGIELLADRFGGDYWGKFLDGRPMLVDDCVFRIVKQWKAGHSSTHLNSQNSRESTHSRLVRRNENVEFSADAARLPLARDTAKLIREEVTIILLAGIIPSFAWAYFNASQEYLKTGWPGLIMGGVVLGLVTAIFWRPKTTSYRIGRNCGKVKPNN</sequence>
<protein>
    <submittedName>
        <fullName evidence="2">Uncharacterized protein</fullName>
    </submittedName>
</protein>
<evidence type="ECO:0000313" key="2">
    <source>
        <dbReference type="EMBL" id="ABZ07488.1"/>
    </source>
</evidence>
<feature type="transmembrane region" description="Helical" evidence="1">
    <location>
        <begin position="170"/>
        <end position="187"/>
    </location>
</feature>
<evidence type="ECO:0000256" key="1">
    <source>
        <dbReference type="SAM" id="Phobius"/>
    </source>
</evidence>
<proteinExistence type="predicted"/>
<keyword evidence="1" id="KW-1133">Transmembrane helix</keyword>
<keyword evidence="1" id="KW-0472">Membrane</keyword>
<feature type="transmembrane region" description="Helical" evidence="1">
    <location>
        <begin position="199"/>
        <end position="216"/>
    </location>
</feature>
<reference evidence="2" key="1">
    <citation type="journal article" date="2008" name="ISME J.">
        <title>Genomic patterns of recombination, clonal divergence and environment in marine microbial populations.</title>
        <authorList>
            <person name="Konstantinidis K.T."/>
            <person name="Delong E.F."/>
        </authorList>
    </citation>
    <scope>NUCLEOTIDE SEQUENCE</scope>
</reference>
<name>B3T4H9_9ZZZZ</name>
<keyword evidence="1" id="KW-0812">Transmembrane</keyword>
<gene>
    <name evidence="2" type="ORF">ALOHA_HF4000ANIW137G21ctg1g16</name>
</gene>
<accession>B3T4H9</accession>
<dbReference type="AlphaFoldDB" id="B3T4H9"/>
<organism evidence="2">
    <name type="scientific">uncultured marine microorganism HF4000_ANIW137G21</name>
    <dbReference type="NCBI Taxonomy" id="455530"/>
    <lineage>
        <taxon>unclassified sequences</taxon>
        <taxon>environmental samples</taxon>
    </lineage>
</organism>